<reference evidence="3" key="2">
    <citation type="submission" date="2020-09" db="EMBL/GenBank/DDBJ databases">
        <authorList>
            <person name="Sun Q."/>
            <person name="Ohkuma M."/>
        </authorList>
    </citation>
    <scope>NUCLEOTIDE SEQUENCE</scope>
    <source>
        <strain evidence="3">JCM 5069</strain>
    </source>
</reference>
<gene>
    <name evidence="3" type="ORF">GCM10018793_63800</name>
</gene>
<dbReference type="AlphaFoldDB" id="A0A919GP92"/>
<protein>
    <submittedName>
        <fullName evidence="3">Uncharacterized protein</fullName>
    </submittedName>
</protein>
<evidence type="ECO:0000256" key="2">
    <source>
        <dbReference type="SAM" id="Phobius"/>
    </source>
</evidence>
<dbReference type="Proteomes" id="UP000603708">
    <property type="component" value="Unassembled WGS sequence"/>
</dbReference>
<reference evidence="3" key="1">
    <citation type="journal article" date="2014" name="Int. J. Syst. Evol. Microbiol.">
        <title>Complete genome sequence of Corynebacterium casei LMG S-19264T (=DSM 44701T), isolated from a smear-ripened cheese.</title>
        <authorList>
            <consortium name="US DOE Joint Genome Institute (JGI-PGF)"/>
            <person name="Walter F."/>
            <person name="Albersmeier A."/>
            <person name="Kalinowski J."/>
            <person name="Ruckert C."/>
        </authorList>
    </citation>
    <scope>NUCLEOTIDE SEQUENCE</scope>
    <source>
        <strain evidence="3">JCM 5069</strain>
    </source>
</reference>
<name>A0A919GP92_9ACTN</name>
<keyword evidence="2" id="KW-1133">Transmembrane helix</keyword>
<keyword evidence="2" id="KW-0812">Transmembrane</keyword>
<keyword evidence="2" id="KW-0472">Membrane</keyword>
<dbReference type="EMBL" id="BNCD01000028">
    <property type="protein sequence ID" value="GHH87556.1"/>
    <property type="molecule type" value="Genomic_DNA"/>
</dbReference>
<evidence type="ECO:0000313" key="3">
    <source>
        <dbReference type="EMBL" id="GHH87556.1"/>
    </source>
</evidence>
<organism evidence="3 4">
    <name type="scientific">Streptomyces sulfonofaciens</name>
    <dbReference type="NCBI Taxonomy" id="68272"/>
    <lineage>
        <taxon>Bacteria</taxon>
        <taxon>Bacillati</taxon>
        <taxon>Actinomycetota</taxon>
        <taxon>Actinomycetes</taxon>
        <taxon>Kitasatosporales</taxon>
        <taxon>Streptomycetaceae</taxon>
        <taxon>Streptomyces</taxon>
    </lineage>
</organism>
<feature type="transmembrane region" description="Helical" evidence="2">
    <location>
        <begin position="85"/>
        <end position="107"/>
    </location>
</feature>
<accession>A0A919GP92</accession>
<proteinExistence type="predicted"/>
<feature type="region of interest" description="Disordered" evidence="1">
    <location>
        <begin position="17"/>
        <end position="54"/>
    </location>
</feature>
<feature type="compositionally biased region" description="Basic and acidic residues" evidence="1">
    <location>
        <begin position="22"/>
        <end position="35"/>
    </location>
</feature>
<evidence type="ECO:0000256" key="1">
    <source>
        <dbReference type="SAM" id="MobiDB-lite"/>
    </source>
</evidence>
<keyword evidence="4" id="KW-1185">Reference proteome</keyword>
<sequence>MLPVRYTYRCDVCRASAPSRGSRADARADRDDHRDRAHHGLSPDDGIDQTPGPVDQLITHALNRAAARARGERRSSRDHPDAQPAIRQATLLLAAGAAVIILLGLLIR</sequence>
<comment type="caution">
    <text evidence="3">The sequence shown here is derived from an EMBL/GenBank/DDBJ whole genome shotgun (WGS) entry which is preliminary data.</text>
</comment>
<evidence type="ECO:0000313" key="4">
    <source>
        <dbReference type="Proteomes" id="UP000603708"/>
    </source>
</evidence>